<protein>
    <submittedName>
        <fullName evidence="2">ATP-dependent Clp protease adapter protein ClpS</fullName>
    </submittedName>
</protein>
<dbReference type="GO" id="GO:0008233">
    <property type="term" value="F:peptidase activity"/>
    <property type="evidence" value="ECO:0007669"/>
    <property type="project" value="UniProtKB-KW"/>
</dbReference>
<keyword evidence="3" id="KW-1185">Reference proteome</keyword>
<sequence>MSNPGWHDQSCWGRFLLRCAANRLVVGPSQAVLHRLDDETYPPWFRCALKTGDRPTGAPSQCEMSAYHSLSDCIHFLCCLLFCLFVPAMSHDPFSVDFDQIAVAEPADRQQKQAQSGKKKPKKQPRYHVILWDDSHHTYEYVVMMMQKLFRYPWEKGLLIADEVDKRGRAICMTTTMEHAELKRDQIHAFGKDDLIPRCKGSMSATIEPVE</sequence>
<reference evidence="2 3" key="1">
    <citation type="submission" date="2019-02" db="EMBL/GenBank/DDBJ databases">
        <title>Deep-cultivation of Planctomycetes and their phenomic and genomic characterization uncovers novel biology.</title>
        <authorList>
            <person name="Wiegand S."/>
            <person name="Jogler M."/>
            <person name="Boedeker C."/>
            <person name="Pinto D."/>
            <person name="Vollmers J."/>
            <person name="Rivas-Marin E."/>
            <person name="Kohn T."/>
            <person name="Peeters S.H."/>
            <person name="Heuer A."/>
            <person name="Rast P."/>
            <person name="Oberbeckmann S."/>
            <person name="Bunk B."/>
            <person name="Jeske O."/>
            <person name="Meyerdierks A."/>
            <person name="Storesund J.E."/>
            <person name="Kallscheuer N."/>
            <person name="Luecker S."/>
            <person name="Lage O.M."/>
            <person name="Pohl T."/>
            <person name="Merkel B.J."/>
            <person name="Hornburger P."/>
            <person name="Mueller R.-W."/>
            <person name="Bruemmer F."/>
            <person name="Labrenz M."/>
            <person name="Spormann A.M."/>
            <person name="Op den Camp H."/>
            <person name="Overmann J."/>
            <person name="Amann R."/>
            <person name="Jetten M.S.M."/>
            <person name="Mascher T."/>
            <person name="Medema M.H."/>
            <person name="Devos D.P."/>
            <person name="Kaster A.-K."/>
            <person name="Ovreas L."/>
            <person name="Rohde M."/>
            <person name="Galperin M.Y."/>
            <person name="Jogler C."/>
        </authorList>
    </citation>
    <scope>NUCLEOTIDE SEQUENCE [LARGE SCALE GENOMIC DNA]</scope>
    <source>
        <strain evidence="2 3">SV_7m_r</strain>
    </source>
</reference>
<keyword evidence="2" id="KW-0378">Hydrolase</keyword>
<evidence type="ECO:0000259" key="1">
    <source>
        <dbReference type="Pfam" id="PF02617"/>
    </source>
</evidence>
<dbReference type="Proteomes" id="UP000315003">
    <property type="component" value="Chromosome"/>
</dbReference>
<dbReference type="InterPro" id="IPR022935">
    <property type="entry name" value="ClpS"/>
</dbReference>
<name>A0A517SNR1_9BACT</name>
<keyword evidence="2" id="KW-0645">Protease</keyword>
<organism evidence="2 3">
    <name type="scientific">Stieleria bergensis</name>
    <dbReference type="NCBI Taxonomy" id="2528025"/>
    <lineage>
        <taxon>Bacteria</taxon>
        <taxon>Pseudomonadati</taxon>
        <taxon>Planctomycetota</taxon>
        <taxon>Planctomycetia</taxon>
        <taxon>Pirellulales</taxon>
        <taxon>Pirellulaceae</taxon>
        <taxon>Stieleria</taxon>
    </lineage>
</organism>
<evidence type="ECO:0000313" key="2">
    <source>
        <dbReference type="EMBL" id="QDT57767.1"/>
    </source>
</evidence>
<dbReference type="Gene3D" id="3.30.1390.10">
    <property type="match status" value="1"/>
</dbReference>
<dbReference type="EMBL" id="CP036272">
    <property type="protein sequence ID" value="QDT57767.1"/>
    <property type="molecule type" value="Genomic_DNA"/>
</dbReference>
<dbReference type="GO" id="GO:0030163">
    <property type="term" value="P:protein catabolic process"/>
    <property type="evidence" value="ECO:0007669"/>
    <property type="project" value="InterPro"/>
</dbReference>
<dbReference type="PANTHER" id="PTHR33473:SF17">
    <property type="entry name" value="ATP-DEPENDENT CLP PROTEASE ADAPTER PROTEIN CLPS1, CHLOROPLASTIC"/>
    <property type="match status" value="1"/>
</dbReference>
<evidence type="ECO:0000313" key="3">
    <source>
        <dbReference type="Proteomes" id="UP000315003"/>
    </source>
</evidence>
<dbReference type="InterPro" id="IPR014719">
    <property type="entry name" value="Ribosomal_bL12_C/ClpS-like"/>
</dbReference>
<dbReference type="AlphaFoldDB" id="A0A517SNR1"/>
<dbReference type="GO" id="GO:0006508">
    <property type="term" value="P:proteolysis"/>
    <property type="evidence" value="ECO:0007669"/>
    <property type="project" value="UniProtKB-KW"/>
</dbReference>
<gene>
    <name evidence="2" type="primary">clpS</name>
    <name evidence="2" type="ORF">SV7mr_02520</name>
</gene>
<dbReference type="PANTHER" id="PTHR33473">
    <property type="entry name" value="ATP-DEPENDENT CLP PROTEASE ADAPTER PROTEIN CLPS1, CHLOROPLASTIC"/>
    <property type="match status" value="1"/>
</dbReference>
<dbReference type="InterPro" id="IPR003769">
    <property type="entry name" value="ClpS_core"/>
</dbReference>
<feature type="domain" description="Adaptor protein ClpS core" evidence="1">
    <location>
        <begin position="122"/>
        <end position="192"/>
    </location>
</feature>
<proteinExistence type="predicted"/>
<dbReference type="Pfam" id="PF02617">
    <property type="entry name" value="ClpS"/>
    <property type="match status" value="1"/>
</dbReference>
<dbReference type="SUPFAM" id="SSF54736">
    <property type="entry name" value="ClpS-like"/>
    <property type="match status" value="1"/>
</dbReference>
<accession>A0A517SNR1</accession>